<gene>
    <name evidence="3" type="ORF">PAC_10520</name>
</gene>
<dbReference type="Proteomes" id="UP000184330">
    <property type="component" value="Unassembled WGS sequence"/>
</dbReference>
<evidence type="ECO:0000313" key="3">
    <source>
        <dbReference type="EMBL" id="CZR60624.1"/>
    </source>
</evidence>
<dbReference type="InterPro" id="IPR007400">
    <property type="entry name" value="PrpF-like"/>
</dbReference>
<keyword evidence="4" id="KW-1185">Reference proteome</keyword>
<sequence>MAQPTQIAMTAKLQRGKTRHVLPSVWMRAGTSKGLFIKRKHLPASESEWPAMLLAAMGSSESCPRQLDGVGGATSTTSKVAVIAESSREDIDVDYTFIQIGVGSDAVDLSGNCGNILSGVGPFALDEGMVKTQPGQTEIDVRIYNTNTGRTIVETIQVTEDGKFEEHGTYSMAGVKGTASEIKIAFVHPAGSMTGKLFPTGSRQESLLVTTAPGLEPFSVLATLCDAANPFVLIEHSSMPQAWHDLDRNSTTSLDLAEAIRCTGAVKMGLATSISAAHEVRGTPKIAILSPTLTAISHSSNSALKHPADVSITAYTMGKPHPSFQLTGAVCLSSAVAVPGTIAHDLAKKREVLTPPETPPSCSVDGDGDEKVGDGRVVKRVVTIAHPSGELSTLVEMWEGMDGEVEVRSVSVSRTARRIFEGNVLFAL</sequence>
<evidence type="ECO:0008006" key="5">
    <source>
        <dbReference type="Google" id="ProtNLM"/>
    </source>
</evidence>
<dbReference type="SUPFAM" id="SSF54506">
    <property type="entry name" value="Diaminopimelate epimerase-like"/>
    <property type="match status" value="2"/>
</dbReference>
<dbReference type="STRING" id="576137.A0A1L7X6J0"/>
<evidence type="ECO:0000256" key="1">
    <source>
        <dbReference type="ARBA" id="ARBA00007673"/>
    </source>
</evidence>
<dbReference type="PANTHER" id="PTHR43709">
    <property type="entry name" value="ACONITATE ISOMERASE-RELATED"/>
    <property type="match status" value="1"/>
</dbReference>
<dbReference type="EMBL" id="FJOG01000016">
    <property type="protein sequence ID" value="CZR60624.1"/>
    <property type="molecule type" value="Genomic_DNA"/>
</dbReference>
<accession>A0A1L7X6J0</accession>
<evidence type="ECO:0000256" key="2">
    <source>
        <dbReference type="ARBA" id="ARBA00023235"/>
    </source>
</evidence>
<dbReference type="Pfam" id="PF04303">
    <property type="entry name" value="PrpF"/>
    <property type="match status" value="1"/>
</dbReference>
<dbReference type="GO" id="GO:0016853">
    <property type="term" value="F:isomerase activity"/>
    <property type="evidence" value="ECO:0007669"/>
    <property type="project" value="UniProtKB-KW"/>
</dbReference>
<protein>
    <recommendedName>
        <fullName evidence="5">Isomerase YraM</fullName>
    </recommendedName>
</protein>
<dbReference type="OrthoDB" id="10267539at2759"/>
<evidence type="ECO:0000313" key="4">
    <source>
        <dbReference type="Proteomes" id="UP000184330"/>
    </source>
</evidence>
<dbReference type="AlphaFoldDB" id="A0A1L7X6J0"/>
<organism evidence="3 4">
    <name type="scientific">Phialocephala subalpina</name>
    <dbReference type="NCBI Taxonomy" id="576137"/>
    <lineage>
        <taxon>Eukaryota</taxon>
        <taxon>Fungi</taxon>
        <taxon>Dikarya</taxon>
        <taxon>Ascomycota</taxon>
        <taxon>Pezizomycotina</taxon>
        <taxon>Leotiomycetes</taxon>
        <taxon>Helotiales</taxon>
        <taxon>Mollisiaceae</taxon>
        <taxon>Phialocephala</taxon>
        <taxon>Phialocephala fortinii species complex</taxon>
    </lineage>
</organism>
<proteinExistence type="inferred from homology"/>
<name>A0A1L7X6J0_9HELO</name>
<dbReference type="Gene3D" id="3.10.310.10">
    <property type="entry name" value="Diaminopimelate Epimerase, Chain A, domain 1"/>
    <property type="match status" value="2"/>
</dbReference>
<keyword evidence="2" id="KW-0413">Isomerase</keyword>
<reference evidence="3 4" key="1">
    <citation type="submission" date="2016-03" db="EMBL/GenBank/DDBJ databases">
        <authorList>
            <person name="Ploux O."/>
        </authorList>
    </citation>
    <scope>NUCLEOTIDE SEQUENCE [LARGE SCALE GENOMIC DNA]</scope>
    <source>
        <strain evidence="3 4">UAMH 11012</strain>
    </source>
</reference>
<comment type="similarity">
    <text evidence="1">Belongs to the PrpF family.</text>
</comment>
<dbReference type="PANTHER" id="PTHR43709:SF2">
    <property type="entry name" value="DUF453 DOMAIN PROTEIN (AFU_ORTHOLOGUE AFUA_6G00360)"/>
    <property type="match status" value="1"/>
</dbReference>